<gene>
    <name evidence="6" type="ORF">B2J93_1589</name>
</gene>
<organism evidence="6 7">
    <name type="scientific">Diplocarpon coronariae</name>
    <dbReference type="NCBI Taxonomy" id="2795749"/>
    <lineage>
        <taxon>Eukaryota</taxon>
        <taxon>Fungi</taxon>
        <taxon>Dikarya</taxon>
        <taxon>Ascomycota</taxon>
        <taxon>Pezizomycotina</taxon>
        <taxon>Leotiomycetes</taxon>
        <taxon>Helotiales</taxon>
        <taxon>Drepanopezizaceae</taxon>
        <taxon>Diplocarpon</taxon>
    </lineage>
</organism>
<keyword evidence="3" id="KW-0963">Cytoplasm</keyword>
<sequence length="382" mass="41457">MMNWAKQKLADVAGTREPIYGPDAIQPVGLQTAETPYTEINREGFAWAALNVTSVETEVFYLIKEGGPVAFVQVIHSNVGGIRTTSQFNCKIYYPKKDNKPSLWSSDQLADVDFSDDQNSFYAQNLAIELSEDGNTYAIKSLTNEASVVNLTVTRTAPAFHVGKDGNTYFGTDPKAPWGTLRHAFWPRATGSGTITTADGPIDFAGSKAMFVHALQGMKPHHAAGKWKFCNFQSDNYSAIMMEFITPASYANTAVTVGGLTKGNEIITAGSSGKGTWTKVKEDIVSGAAPPEAAKFEWSGKTKDGKDVTAVIDCTLTDHFDRIDIMAEVPGFVKSIVAGAAGTKPYIYQYPDTLTTLKIKIGDEEITEEGTLYCEATFITTE</sequence>
<dbReference type="Pfam" id="PF17187">
    <property type="entry name" value="Svf1_C"/>
    <property type="match status" value="1"/>
</dbReference>
<evidence type="ECO:0000256" key="2">
    <source>
        <dbReference type="ARBA" id="ARBA00009069"/>
    </source>
</evidence>
<dbReference type="Proteomes" id="UP000242519">
    <property type="component" value="Unassembled WGS sequence"/>
</dbReference>
<name>A0A218YW48_9HELO</name>
<accession>A0A218YW48</accession>
<dbReference type="FunCoup" id="A0A218YW48">
    <property type="interactions" value="91"/>
</dbReference>
<dbReference type="OrthoDB" id="2590239at2759"/>
<proteinExistence type="inferred from homology"/>
<evidence type="ECO:0000259" key="4">
    <source>
        <dbReference type="Pfam" id="PF08622"/>
    </source>
</evidence>
<dbReference type="PANTHER" id="PTHR47107:SF1">
    <property type="entry name" value="CERAMIDE-BINDING PROTEIN SVF1-RELATED"/>
    <property type="match status" value="1"/>
</dbReference>
<dbReference type="Pfam" id="PF08622">
    <property type="entry name" value="Svf1"/>
    <property type="match status" value="1"/>
</dbReference>
<dbReference type="InterPro" id="IPR013931">
    <property type="entry name" value="Svf1-like_N"/>
</dbReference>
<dbReference type="SUPFAM" id="SSF159245">
    <property type="entry name" value="AttH-like"/>
    <property type="match status" value="1"/>
</dbReference>
<keyword evidence="7" id="KW-1185">Reference proteome</keyword>
<dbReference type="InterPro" id="IPR033394">
    <property type="entry name" value="Svf1-like_C"/>
</dbReference>
<feature type="domain" description="Svf1-like N-terminal" evidence="4">
    <location>
        <begin position="55"/>
        <end position="216"/>
    </location>
</feature>
<evidence type="ECO:0000259" key="5">
    <source>
        <dbReference type="Pfam" id="PF17187"/>
    </source>
</evidence>
<comment type="subcellular location">
    <subcellularLocation>
        <location evidence="1">Cytoplasm</location>
    </subcellularLocation>
</comment>
<dbReference type="GO" id="GO:0006979">
    <property type="term" value="P:response to oxidative stress"/>
    <property type="evidence" value="ECO:0007669"/>
    <property type="project" value="InterPro"/>
</dbReference>
<comment type="similarity">
    <text evidence="2">Belongs to the SVF1 family.</text>
</comment>
<dbReference type="AlphaFoldDB" id="A0A218YW48"/>
<evidence type="ECO:0000256" key="3">
    <source>
        <dbReference type="ARBA" id="ARBA00022490"/>
    </source>
</evidence>
<evidence type="ECO:0000313" key="6">
    <source>
        <dbReference type="EMBL" id="OWP00001.1"/>
    </source>
</evidence>
<dbReference type="GO" id="GO:0005737">
    <property type="term" value="C:cytoplasm"/>
    <property type="evidence" value="ECO:0007669"/>
    <property type="project" value="UniProtKB-SubCell"/>
</dbReference>
<dbReference type="InterPro" id="IPR051385">
    <property type="entry name" value="Ceramide-binding_SVF1"/>
</dbReference>
<dbReference type="EMBL" id="MZNU01000339">
    <property type="protein sequence ID" value="OWP00001.1"/>
    <property type="molecule type" value="Genomic_DNA"/>
</dbReference>
<reference evidence="6 7" key="1">
    <citation type="submission" date="2017-04" db="EMBL/GenBank/DDBJ databases">
        <title>Draft genome sequence of Marssonina coronaria NL1: causal agent of apple blotch.</title>
        <authorList>
            <person name="Cheng Q."/>
        </authorList>
    </citation>
    <scope>NUCLEOTIDE SEQUENCE [LARGE SCALE GENOMIC DNA]</scope>
    <source>
        <strain evidence="6 7">NL1</strain>
    </source>
</reference>
<protein>
    <submittedName>
        <fullName evidence="6">Survival factor</fullName>
    </submittedName>
</protein>
<dbReference type="InParanoid" id="A0A218YW48"/>
<dbReference type="PANTHER" id="PTHR47107">
    <property type="entry name" value="SVF1-LIKE PROTEIN YDR222W-RELATED"/>
    <property type="match status" value="1"/>
</dbReference>
<evidence type="ECO:0000313" key="7">
    <source>
        <dbReference type="Proteomes" id="UP000242519"/>
    </source>
</evidence>
<dbReference type="STRING" id="503106.A0A218YW48"/>
<evidence type="ECO:0000256" key="1">
    <source>
        <dbReference type="ARBA" id="ARBA00004496"/>
    </source>
</evidence>
<feature type="domain" description="Svf1-like C-terminal" evidence="5">
    <location>
        <begin position="218"/>
        <end position="379"/>
    </location>
</feature>
<comment type="caution">
    <text evidence="6">The sequence shown here is derived from an EMBL/GenBank/DDBJ whole genome shotgun (WGS) entry which is preliminary data.</text>
</comment>